<evidence type="ECO:0000313" key="1">
    <source>
        <dbReference type="EMBL" id="CAJ2659580.1"/>
    </source>
</evidence>
<dbReference type="Proteomes" id="UP001177021">
    <property type="component" value="Unassembled WGS sequence"/>
</dbReference>
<sequence>MEKQYYSKTLNHGSSIGKFNTCKPSSSFEFHVKHKHGEDHESQAPAKGVVEKLMAVADKEITLEQRRKIKKGFEKQSKYSDSE</sequence>
<name>A0ACB0KQW5_TRIPR</name>
<dbReference type="EMBL" id="CASHSV030000311">
    <property type="protein sequence ID" value="CAJ2659580.1"/>
    <property type="molecule type" value="Genomic_DNA"/>
</dbReference>
<gene>
    <name evidence="1" type="ORF">MILVUS5_LOCUS25710</name>
</gene>
<keyword evidence="2" id="KW-1185">Reference proteome</keyword>
<comment type="caution">
    <text evidence="1">The sequence shown here is derived from an EMBL/GenBank/DDBJ whole genome shotgun (WGS) entry which is preliminary data.</text>
</comment>
<protein>
    <submittedName>
        <fullName evidence="1">Uncharacterized protein</fullName>
    </submittedName>
</protein>
<proteinExistence type="predicted"/>
<reference evidence="1" key="1">
    <citation type="submission" date="2023-10" db="EMBL/GenBank/DDBJ databases">
        <authorList>
            <person name="Rodriguez Cubillos JULIANA M."/>
            <person name="De Vega J."/>
        </authorList>
    </citation>
    <scope>NUCLEOTIDE SEQUENCE</scope>
</reference>
<evidence type="ECO:0000313" key="2">
    <source>
        <dbReference type="Proteomes" id="UP001177021"/>
    </source>
</evidence>
<organism evidence="1 2">
    <name type="scientific">Trifolium pratense</name>
    <name type="common">Red clover</name>
    <dbReference type="NCBI Taxonomy" id="57577"/>
    <lineage>
        <taxon>Eukaryota</taxon>
        <taxon>Viridiplantae</taxon>
        <taxon>Streptophyta</taxon>
        <taxon>Embryophyta</taxon>
        <taxon>Tracheophyta</taxon>
        <taxon>Spermatophyta</taxon>
        <taxon>Magnoliopsida</taxon>
        <taxon>eudicotyledons</taxon>
        <taxon>Gunneridae</taxon>
        <taxon>Pentapetalae</taxon>
        <taxon>rosids</taxon>
        <taxon>fabids</taxon>
        <taxon>Fabales</taxon>
        <taxon>Fabaceae</taxon>
        <taxon>Papilionoideae</taxon>
        <taxon>50 kb inversion clade</taxon>
        <taxon>NPAAA clade</taxon>
        <taxon>Hologalegina</taxon>
        <taxon>IRL clade</taxon>
        <taxon>Trifolieae</taxon>
        <taxon>Trifolium</taxon>
    </lineage>
</organism>
<accession>A0ACB0KQW5</accession>